<protein>
    <submittedName>
        <fullName evidence="2">Uncharacterized protein</fullName>
    </submittedName>
</protein>
<proteinExistence type="predicted"/>
<feature type="transmembrane region" description="Helical" evidence="1">
    <location>
        <begin position="41"/>
        <end position="60"/>
    </location>
</feature>
<accession>A0A941ESU5</accession>
<gene>
    <name evidence="2" type="ORF">KDL01_29430</name>
</gene>
<evidence type="ECO:0000313" key="2">
    <source>
        <dbReference type="EMBL" id="MBR7837437.1"/>
    </source>
</evidence>
<keyword evidence="1" id="KW-0812">Transmembrane</keyword>
<name>A0A941ESU5_9ACTN</name>
<comment type="caution">
    <text evidence="2">The sequence shown here is derived from an EMBL/GenBank/DDBJ whole genome shotgun (WGS) entry which is preliminary data.</text>
</comment>
<dbReference type="EMBL" id="JAGSOG010000203">
    <property type="protein sequence ID" value="MBR7837437.1"/>
    <property type="molecule type" value="Genomic_DNA"/>
</dbReference>
<keyword evidence="1" id="KW-1133">Transmembrane helix</keyword>
<dbReference type="Proteomes" id="UP000675781">
    <property type="component" value="Unassembled WGS sequence"/>
</dbReference>
<reference evidence="2" key="1">
    <citation type="submission" date="2021-04" db="EMBL/GenBank/DDBJ databases">
        <title>Genome based classification of Actinospica acidithermotolerans sp. nov., an actinobacterium isolated from an Indonesian hot spring.</title>
        <authorList>
            <person name="Kusuma A.B."/>
            <person name="Putra K.E."/>
            <person name="Nafisah S."/>
            <person name="Loh J."/>
            <person name="Nouioui I."/>
            <person name="Goodfellow M."/>
        </authorList>
    </citation>
    <scope>NUCLEOTIDE SEQUENCE</scope>
    <source>
        <strain evidence="2">CSCA 57</strain>
    </source>
</reference>
<sequence>MGGWLLELSAVGISKPASNDSDPVSMAAANHRQNVLWAQHVSLMVFVLIGGVVLGAWAAGSEPSPGHRARTAGLGALLATLVIFAVGAYDYLRNFQIPAW</sequence>
<feature type="transmembrane region" description="Helical" evidence="1">
    <location>
        <begin position="72"/>
        <end position="92"/>
    </location>
</feature>
<keyword evidence="1" id="KW-0472">Membrane</keyword>
<organism evidence="2 3">
    <name type="scientific">Actinospica durhamensis</name>
    <dbReference type="NCBI Taxonomy" id="1508375"/>
    <lineage>
        <taxon>Bacteria</taxon>
        <taxon>Bacillati</taxon>
        <taxon>Actinomycetota</taxon>
        <taxon>Actinomycetes</taxon>
        <taxon>Catenulisporales</taxon>
        <taxon>Actinospicaceae</taxon>
        <taxon>Actinospica</taxon>
    </lineage>
</organism>
<dbReference type="AlphaFoldDB" id="A0A941ESU5"/>
<dbReference type="RefSeq" id="WP_212531905.1">
    <property type="nucleotide sequence ID" value="NZ_JAGSOG010000203.1"/>
</dbReference>
<evidence type="ECO:0000313" key="3">
    <source>
        <dbReference type="Proteomes" id="UP000675781"/>
    </source>
</evidence>
<keyword evidence="3" id="KW-1185">Reference proteome</keyword>
<evidence type="ECO:0000256" key="1">
    <source>
        <dbReference type="SAM" id="Phobius"/>
    </source>
</evidence>